<dbReference type="GO" id="GO:0031080">
    <property type="term" value="C:nuclear pore outer ring"/>
    <property type="evidence" value="ECO:0007669"/>
    <property type="project" value="TreeGrafter"/>
</dbReference>
<keyword evidence="4" id="KW-0539">Nucleus</keyword>
<dbReference type="Gene3D" id="1.25.40.700">
    <property type="match status" value="1"/>
</dbReference>
<dbReference type="Proteomes" id="UP000835052">
    <property type="component" value="Unassembled WGS sequence"/>
</dbReference>
<reference evidence="5" key="1">
    <citation type="submission" date="2020-10" db="EMBL/GenBank/DDBJ databases">
        <authorList>
            <person name="Kikuchi T."/>
        </authorList>
    </citation>
    <scope>NUCLEOTIDE SEQUENCE</scope>
    <source>
        <strain evidence="5">NKZ352</strain>
    </source>
</reference>
<comment type="subcellular location">
    <subcellularLocation>
        <location evidence="1">Nucleus</location>
    </subcellularLocation>
</comment>
<evidence type="ECO:0000256" key="1">
    <source>
        <dbReference type="ARBA" id="ARBA00004123"/>
    </source>
</evidence>
<dbReference type="Gene3D" id="1.20.58.1380">
    <property type="match status" value="1"/>
</dbReference>
<dbReference type="InterPro" id="IPR015943">
    <property type="entry name" value="WD40/YVTN_repeat-like_dom_sf"/>
</dbReference>
<dbReference type="EMBL" id="CAJGYM010000005">
    <property type="protein sequence ID" value="CAD6186870.1"/>
    <property type="molecule type" value="Genomic_DNA"/>
</dbReference>
<dbReference type="GO" id="GO:0006606">
    <property type="term" value="P:protein import into nucleus"/>
    <property type="evidence" value="ECO:0007669"/>
    <property type="project" value="TreeGrafter"/>
</dbReference>
<evidence type="ECO:0000256" key="3">
    <source>
        <dbReference type="ARBA" id="ARBA00022448"/>
    </source>
</evidence>
<organism evidence="5 6">
    <name type="scientific">Caenorhabditis auriculariae</name>
    <dbReference type="NCBI Taxonomy" id="2777116"/>
    <lineage>
        <taxon>Eukaryota</taxon>
        <taxon>Metazoa</taxon>
        <taxon>Ecdysozoa</taxon>
        <taxon>Nematoda</taxon>
        <taxon>Chromadorea</taxon>
        <taxon>Rhabditida</taxon>
        <taxon>Rhabditina</taxon>
        <taxon>Rhabditomorpha</taxon>
        <taxon>Rhabditoidea</taxon>
        <taxon>Rhabditidae</taxon>
        <taxon>Peloderinae</taxon>
        <taxon>Caenorhabditis</taxon>
    </lineage>
</organism>
<name>A0A8S1H0M2_9PELO</name>
<dbReference type="GO" id="GO:0016973">
    <property type="term" value="P:poly(A)+ mRNA export from nucleus"/>
    <property type="evidence" value="ECO:0007669"/>
    <property type="project" value="TreeGrafter"/>
</dbReference>
<dbReference type="OrthoDB" id="103454at2759"/>
<evidence type="ECO:0000313" key="6">
    <source>
        <dbReference type="Proteomes" id="UP000835052"/>
    </source>
</evidence>
<dbReference type="GO" id="GO:0000972">
    <property type="term" value="P:transcription-dependent tethering of RNA polymerase II gene DNA at nuclear periphery"/>
    <property type="evidence" value="ECO:0007669"/>
    <property type="project" value="TreeGrafter"/>
</dbReference>
<dbReference type="AlphaFoldDB" id="A0A8S1H0M2"/>
<dbReference type="InterPro" id="IPR037624">
    <property type="entry name" value="Nup133-like"/>
</dbReference>
<keyword evidence="6" id="KW-1185">Reference proteome</keyword>
<dbReference type="GO" id="GO:0017056">
    <property type="term" value="F:structural constituent of nuclear pore"/>
    <property type="evidence" value="ECO:0007669"/>
    <property type="project" value="InterPro"/>
</dbReference>
<keyword evidence="3" id="KW-0813">Transport</keyword>
<evidence type="ECO:0000313" key="5">
    <source>
        <dbReference type="EMBL" id="CAD6186870.1"/>
    </source>
</evidence>
<comment type="similarity">
    <text evidence="2">Belongs to the nucleoporin Nup133 family.</text>
</comment>
<evidence type="ECO:0000256" key="4">
    <source>
        <dbReference type="ARBA" id="ARBA00023242"/>
    </source>
</evidence>
<evidence type="ECO:0008006" key="7">
    <source>
        <dbReference type="Google" id="ProtNLM"/>
    </source>
</evidence>
<sequence length="1108" mass="123278">MSRTEELELVLDRQPIEYPALVKEAFFRVNRDDLTHNSASLNDTHCWILSKNSLYIWDRSKPTSGSRTSIQLPLPPSGLPHSVKCVVIYHSKSRPKSKSIGVVIVSREGVARHWPSVHSQSYAESVFELESEVVLTVELLDPPSDGRPASFALTTTSGSIHFLRGSDDPSHPQGTLLAHKVIARSSTGIRRRLSSLIFGSAPEGVGSSTTRSVLFYNKKESCNIGLVSARSLIMCDLRNNDAPLWSLKTDSFFLPAVKEVLEMKLRQEVNGLRVNLVDVSSFRQGYFALLAAQHEDSNAVSLFLAYVDELTDEAPFEPTWAAQLPTASLKSLIDVDFDEVGNNLQLVIPRNTGKMNKSERTDGIIVLHTSFVQAVYVPDDLKKSAEQKKYDLVLCKTTALLPRDRLVGVAQSAQHCYIMMLDGGIFSVRLLPKGFATDTIVDDDEALSEMLTEMVNVNVNGGHPATERLLKAFVLFGEKSMAESSAELQPLKQRVDMEFAENISQFLISIVDYSDPSNSIEAELRAKKVFAYRMLLFLRHMGLYDKVANARVNVPNSEGRRTGLSMLAEMNERIGVALALRDFQQLSSNNREALIAVARYAEKSAGELAVGVLDAESMLFGKLTLIHFVPAAIVDTLRAGLNKRVVSAGARQEMLHVAADAMVAFIEGVEITRSSPGAVQLDGTTNLWTCGSVAIAFETMAKILIDEINAIEVSSSERARLTAYIVRLFSFHLSETGEQPEGHPLLRKLFEQGESAAAVLLAERFKDFKTLIKICLLLGEEERQVQFEAYKKRYVEDDFEMYLCKYFKEKGLNELLLTQRGQRVDEYLNNFKELRYSREIANKQYEKAARTLANLAASEKNNFDKFAMYLSQAKNCASACEDAADDILEFYQRRAPEVKGRRAIPAEVIETVYPGNPNVMLTIDQLIEINMIPQSTDEESTLSGYLRALNLVSDLLQVEKSSEVKRLLMKVWSNVLDCDEWARCKSSHDVSTTVLGKLLAALVERRMALPGSAFPSWEYAKRLEILPNLDDLLSETAKNFADARKAAAWVRSAFAAARTQLQDLAKRPKASFYELDAENSGPIAMAAFAKIGPALSARRRHPPPVESI</sequence>
<accession>A0A8S1H0M2</accession>
<comment type="caution">
    <text evidence="5">The sequence shown here is derived from an EMBL/GenBank/DDBJ whole genome shotgun (WGS) entry which is preliminary data.</text>
</comment>
<dbReference type="Gene3D" id="2.130.10.10">
    <property type="entry name" value="YVTN repeat-like/Quinoprotein amine dehydrogenase"/>
    <property type="match status" value="1"/>
</dbReference>
<evidence type="ECO:0000256" key="2">
    <source>
        <dbReference type="ARBA" id="ARBA00005569"/>
    </source>
</evidence>
<gene>
    <name evidence="5" type="ORF">CAUJ_LOCUS2789</name>
</gene>
<dbReference type="PANTHER" id="PTHR13405:SF11">
    <property type="entry name" value="NUCLEAR PORE COMPLEX PROTEIN NUP133"/>
    <property type="match status" value="1"/>
</dbReference>
<protein>
    <recommendedName>
        <fullName evidence="7">Nucleoporin Nup133/Nup155-like N-terminal domain-containing protein</fullName>
    </recommendedName>
</protein>
<dbReference type="SUPFAM" id="SSF117289">
    <property type="entry name" value="Nucleoporin domain"/>
    <property type="match status" value="1"/>
</dbReference>
<proteinExistence type="inferred from homology"/>
<dbReference type="PANTHER" id="PTHR13405">
    <property type="entry name" value="NUCLEAR PORE COMPLEX PROTEIN NUP133"/>
    <property type="match status" value="1"/>
</dbReference>